<dbReference type="GO" id="GO:0005634">
    <property type="term" value="C:nucleus"/>
    <property type="evidence" value="ECO:0007669"/>
    <property type="project" value="UniProtKB-SubCell"/>
</dbReference>
<accession>A0AA36H3T5</accession>
<comment type="subcellular location">
    <subcellularLocation>
        <location evidence="1">Nucleus</location>
    </subcellularLocation>
</comment>
<dbReference type="InterPro" id="IPR040309">
    <property type="entry name" value="Naf1"/>
</dbReference>
<dbReference type="SUPFAM" id="SSF50447">
    <property type="entry name" value="Translation proteins"/>
    <property type="match status" value="1"/>
</dbReference>
<gene>
    <name evidence="10" type="ORF">CYNAS_LOCUS15132</name>
</gene>
<evidence type="ECO:0000256" key="1">
    <source>
        <dbReference type="ARBA" id="ARBA00004123"/>
    </source>
</evidence>
<evidence type="ECO:0000256" key="2">
    <source>
        <dbReference type="ARBA" id="ARBA00009801"/>
    </source>
</evidence>
<dbReference type="PANTHER" id="PTHR31633">
    <property type="entry name" value="H/ACA RIBONUCLEOPROTEIN COMPLEX NON-CORE SUBUNIT NAF1"/>
    <property type="match status" value="1"/>
</dbReference>
<dbReference type="GO" id="GO:0003723">
    <property type="term" value="F:RNA binding"/>
    <property type="evidence" value="ECO:0007669"/>
    <property type="project" value="UniProtKB-KW"/>
</dbReference>
<dbReference type="Proteomes" id="UP001176961">
    <property type="component" value="Unassembled WGS sequence"/>
</dbReference>
<dbReference type="GO" id="GO:0043489">
    <property type="term" value="P:RNA stabilization"/>
    <property type="evidence" value="ECO:0007669"/>
    <property type="project" value="UniProtKB-ARBA"/>
</dbReference>
<dbReference type="GO" id="GO:0005732">
    <property type="term" value="C:sno(s)RNA-containing ribonucleoprotein complex"/>
    <property type="evidence" value="ECO:0007669"/>
    <property type="project" value="InterPro"/>
</dbReference>
<dbReference type="AlphaFoldDB" id="A0AA36H3T5"/>
<evidence type="ECO:0000256" key="6">
    <source>
        <dbReference type="ARBA" id="ARBA00022553"/>
    </source>
</evidence>
<evidence type="ECO:0000256" key="3">
    <source>
        <dbReference type="ARBA" id="ARBA00021438"/>
    </source>
</evidence>
<sequence>MEALLTKSTAVADGEEPSTCSLSSSESESATVKNIVNDLIDRASFWNVPTSVEGTFYSLDFRKAPSLGSAASSTDGSEFGDLSDCDLSLLDSAENSDQEFERLQKFTCETRIKTFKKDHPDGVPEKKKSKTELVIDASDLTNEYDTLPPLENLSIHCDESIPLEVVGHVTSVVDCLVVIQSETGVALDFDSVLFDKDRNSIGVVFDLFGPVKSPFYSVRYNTKEEAAKMEVGMKVYYAPKAEQYTKTVIETQLNEQTVVDEVSSEDDAVFSDDEKERQYQAQKAGKTNTANVVRGNRSRGKRNRVQFSESTSQRGVGGRGANHNGGRGRGSSWDWHSGRGGILGRGEHGRARGGPPLPRGSSATSTDNPYAEYGCYGAIPLTDSRQL</sequence>
<feature type="compositionally biased region" description="Polar residues" evidence="9">
    <location>
        <begin position="280"/>
        <end position="291"/>
    </location>
</feature>
<keyword evidence="6" id="KW-0597">Phosphoprotein</keyword>
<dbReference type="Pfam" id="PF04410">
    <property type="entry name" value="Gar1"/>
    <property type="match status" value="1"/>
</dbReference>
<evidence type="ECO:0000256" key="8">
    <source>
        <dbReference type="ARBA" id="ARBA00023242"/>
    </source>
</evidence>
<protein>
    <recommendedName>
        <fullName evidence="3">H/ACA ribonucleoprotein complex non-core subunit NAF1</fullName>
    </recommendedName>
</protein>
<dbReference type="Gene3D" id="2.40.10.230">
    <property type="entry name" value="Probable tRNA pseudouridine synthase domain"/>
    <property type="match status" value="1"/>
</dbReference>
<feature type="region of interest" description="Disordered" evidence="9">
    <location>
        <begin position="1"/>
        <end position="28"/>
    </location>
</feature>
<dbReference type="InterPro" id="IPR007504">
    <property type="entry name" value="H/ACA_rnp_Gar1/Naf1"/>
</dbReference>
<dbReference type="GO" id="GO:0001522">
    <property type="term" value="P:pseudouridine synthesis"/>
    <property type="evidence" value="ECO:0007669"/>
    <property type="project" value="InterPro"/>
</dbReference>
<dbReference type="EMBL" id="CATQJL010000305">
    <property type="protein sequence ID" value="CAJ0603149.1"/>
    <property type="molecule type" value="Genomic_DNA"/>
</dbReference>
<proteinExistence type="inferred from homology"/>
<evidence type="ECO:0000256" key="7">
    <source>
        <dbReference type="ARBA" id="ARBA00022884"/>
    </source>
</evidence>
<keyword evidence="4" id="KW-0690">Ribosome biogenesis</keyword>
<dbReference type="InterPro" id="IPR009000">
    <property type="entry name" value="Transl_B-barrel_sf"/>
</dbReference>
<feature type="compositionally biased region" description="Low complexity" evidence="9">
    <location>
        <begin position="17"/>
        <end position="28"/>
    </location>
</feature>
<organism evidence="10 11">
    <name type="scientific">Cylicocyclus nassatus</name>
    <name type="common">Nematode worm</name>
    <dbReference type="NCBI Taxonomy" id="53992"/>
    <lineage>
        <taxon>Eukaryota</taxon>
        <taxon>Metazoa</taxon>
        <taxon>Ecdysozoa</taxon>
        <taxon>Nematoda</taxon>
        <taxon>Chromadorea</taxon>
        <taxon>Rhabditida</taxon>
        <taxon>Rhabditina</taxon>
        <taxon>Rhabditomorpha</taxon>
        <taxon>Strongyloidea</taxon>
        <taxon>Strongylidae</taxon>
        <taxon>Cylicocyclus</taxon>
    </lineage>
</organism>
<dbReference type="PANTHER" id="PTHR31633:SF1">
    <property type="entry name" value="H_ACA RIBONUCLEOPROTEIN COMPLEX NON-CORE SUBUNIT NAF1"/>
    <property type="match status" value="1"/>
</dbReference>
<dbReference type="FunFam" id="2.40.10.230:FF:000002">
    <property type="entry name" value="H/ACA ribonucleoprotein complex non-core subunit NAF1"/>
    <property type="match status" value="1"/>
</dbReference>
<evidence type="ECO:0000313" key="11">
    <source>
        <dbReference type="Proteomes" id="UP001176961"/>
    </source>
</evidence>
<keyword evidence="5" id="KW-0698">rRNA processing</keyword>
<evidence type="ECO:0000256" key="9">
    <source>
        <dbReference type="SAM" id="MobiDB-lite"/>
    </source>
</evidence>
<name>A0AA36H3T5_CYLNA</name>
<feature type="region of interest" description="Disordered" evidence="9">
    <location>
        <begin position="280"/>
        <end position="376"/>
    </location>
</feature>
<dbReference type="GO" id="GO:0000493">
    <property type="term" value="P:box H/ACA snoRNP assembly"/>
    <property type="evidence" value="ECO:0007669"/>
    <property type="project" value="InterPro"/>
</dbReference>
<evidence type="ECO:0000256" key="4">
    <source>
        <dbReference type="ARBA" id="ARBA00022517"/>
    </source>
</evidence>
<evidence type="ECO:0000313" key="10">
    <source>
        <dbReference type="EMBL" id="CAJ0603149.1"/>
    </source>
</evidence>
<keyword evidence="7" id="KW-0694">RNA-binding</keyword>
<dbReference type="InterPro" id="IPR038664">
    <property type="entry name" value="Gar1/Naf1_Cbf5-bd_sf"/>
</dbReference>
<feature type="compositionally biased region" description="Gly residues" evidence="9">
    <location>
        <begin position="315"/>
        <end position="329"/>
    </location>
</feature>
<dbReference type="GO" id="GO:0006364">
    <property type="term" value="P:rRNA processing"/>
    <property type="evidence" value="ECO:0007669"/>
    <property type="project" value="UniProtKB-KW"/>
</dbReference>
<comment type="similarity">
    <text evidence="2">Belongs to the NAF1 family.</text>
</comment>
<keyword evidence="8" id="KW-0539">Nucleus</keyword>
<comment type="caution">
    <text evidence="10">The sequence shown here is derived from an EMBL/GenBank/DDBJ whole genome shotgun (WGS) entry which is preliminary data.</text>
</comment>
<keyword evidence="11" id="KW-1185">Reference proteome</keyword>
<reference evidence="10" key="1">
    <citation type="submission" date="2023-07" db="EMBL/GenBank/DDBJ databases">
        <authorList>
            <consortium name="CYATHOMIX"/>
        </authorList>
    </citation>
    <scope>NUCLEOTIDE SEQUENCE</scope>
    <source>
        <strain evidence="10">N/A</strain>
    </source>
</reference>
<evidence type="ECO:0000256" key="5">
    <source>
        <dbReference type="ARBA" id="ARBA00022552"/>
    </source>
</evidence>